<reference evidence="1" key="1">
    <citation type="journal article" date="2023" name="Mol. Biol. Evol.">
        <title>Third-Generation Sequencing Reveals the Adaptive Role of the Epigenome in Three Deep-Sea Polychaetes.</title>
        <authorList>
            <person name="Perez M."/>
            <person name="Aroh O."/>
            <person name="Sun Y."/>
            <person name="Lan Y."/>
            <person name="Juniper S.K."/>
            <person name="Young C.R."/>
            <person name="Angers B."/>
            <person name="Qian P.Y."/>
        </authorList>
    </citation>
    <scope>NUCLEOTIDE SEQUENCE</scope>
    <source>
        <strain evidence="1">R07B-5</strain>
    </source>
</reference>
<keyword evidence="2" id="KW-1185">Reference proteome</keyword>
<gene>
    <name evidence="1" type="ORF">NP493_215g00022</name>
</gene>
<accession>A0AAD9P0W9</accession>
<proteinExistence type="predicted"/>
<dbReference type="AlphaFoldDB" id="A0AAD9P0W9"/>
<name>A0AAD9P0W9_RIDPI</name>
<evidence type="ECO:0000313" key="1">
    <source>
        <dbReference type="EMBL" id="KAK2185966.1"/>
    </source>
</evidence>
<dbReference type="EMBL" id="JAODUO010000216">
    <property type="protein sequence ID" value="KAK2185966.1"/>
    <property type="molecule type" value="Genomic_DNA"/>
</dbReference>
<dbReference type="Proteomes" id="UP001209878">
    <property type="component" value="Unassembled WGS sequence"/>
</dbReference>
<evidence type="ECO:0000313" key="2">
    <source>
        <dbReference type="Proteomes" id="UP001209878"/>
    </source>
</evidence>
<comment type="caution">
    <text evidence="1">The sequence shown here is derived from an EMBL/GenBank/DDBJ whole genome shotgun (WGS) entry which is preliminary data.</text>
</comment>
<organism evidence="1 2">
    <name type="scientific">Ridgeia piscesae</name>
    <name type="common">Tubeworm</name>
    <dbReference type="NCBI Taxonomy" id="27915"/>
    <lineage>
        <taxon>Eukaryota</taxon>
        <taxon>Metazoa</taxon>
        <taxon>Spiralia</taxon>
        <taxon>Lophotrochozoa</taxon>
        <taxon>Annelida</taxon>
        <taxon>Polychaeta</taxon>
        <taxon>Sedentaria</taxon>
        <taxon>Canalipalpata</taxon>
        <taxon>Sabellida</taxon>
        <taxon>Siboglinidae</taxon>
        <taxon>Ridgeia</taxon>
    </lineage>
</organism>
<sequence length="257" mass="30114">MTKSEHGEATLSALPDIDYFTKDTNLNPYDIVIHNRDCRGCTSCLVLCEANNITGSRQNSRLQLEYVAMEFFMDTEVTTVRNRWLKNCPRVNGASFCRQSDSHQEFIFREYLHDNYPDVVLLFSSSHDKTRHDLAMIVQNIYNLKSLIKQFLPATTRVFWFSSIGENLDKKPSSWRRARFDGNFTMDEQIQRINKALFNVLLPELRQDHSTISTFFDLFAMSREVLHWSQDGVHLINTWYDTVISNWLQMLCADYLL</sequence>
<protein>
    <submittedName>
        <fullName evidence="1">Uncharacterized protein</fullName>
    </submittedName>
</protein>